<proteinExistence type="predicted"/>
<keyword evidence="8" id="KW-1185">Reference proteome</keyword>
<protein>
    <submittedName>
        <fullName evidence="7">TetR/AcrR family transcriptional regulator</fullName>
    </submittedName>
</protein>
<comment type="caution">
    <text evidence="7">The sequence shown here is derived from an EMBL/GenBank/DDBJ whole genome shotgun (WGS) entry which is preliminary data.</text>
</comment>
<keyword evidence="2 4" id="KW-0238">DNA-binding</keyword>
<gene>
    <name evidence="7" type="ORF">ACFO8L_17045</name>
</gene>
<evidence type="ECO:0000313" key="7">
    <source>
        <dbReference type="EMBL" id="MFC4587805.1"/>
    </source>
</evidence>
<evidence type="ECO:0000259" key="6">
    <source>
        <dbReference type="PROSITE" id="PS50977"/>
    </source>
</evidence>
<dbReference type="Pfam" id="PF00440">
    <property type="entry name" value="TetR_N"/>
    <property type="match status" value="1"/>
</dbReference>
<evidence type="ECO:0000256" key="4">
    <source>
        <dbReference type="PROSITE-ProRule" id="PRU00335"/>
    </source>
</evidence>
<feature type="DNA-binding region" description="H-T-H motif" evidence="4">
    <location>
        <begin position="38"/>
        <end position="57"/>
    </location>
</feature>
<evidence type="ECO:0000256" key="3">
    <source>
        <dbReference type="ARBA" id="ARBA00023163"/>
    </source>
</evidence>
<sequence length="211" mass="22064">MTETPSRRRAPGMSPERRRDMIVKAALPLVAEHGGAVTTAQVARAAAIGEATIFRVFADKEELLDACVLAALDPEHVLGEIAAVPLDQPLAARLAEAAGALRAHLDRMGSVIGALHASGARRGRPDPGTEQGRAAWGGRDASAARTLEAVADLFEPDRAALRLPPERLAAIFLGMLFSRPRFPAGAEPAALDELVDVFLHGAVAGDPPPAT</sequence>
<name>A0ABV9EE31_9ACTN</name>
<dbReference type="InterPro" id="IPR009057">
    <property type="entry name" value="Homeodomain-like_sf"/>
</dbReference>
<organism evidence="7 8">
    <name type="scientific">Sphaerisporangium corydalis</name>
    <dbReference type="NCBI Taxonomy" id="1441875"/>
    <lineage>
        <taxon>Bacteria</taxon>
        <taxon>Bacillati</taxon>
        <taxon>Actinomycetota</taxon>
        <taxon>Actinomycetes</taxon>
        <taxon>Streptosporangiales</taxon>
        <taxon>Streptosporangiaceae</taxon>
        <taxon>Sphaerisporangium</taxon>
    </lineage>
</organism>
<feature type="region of interest" description="Disordered" evidence="5">
    <location>
        <begin position="118"/>
        <end position="138"/>
    </location>
</feature>
<dbReference type="PROSITE" id="PS50977">
    <property type="entry name" value="HTH_TETR_2"/>
    <property type="match status" value="1"/>
</dbReference>
<dbReference type="InterPro" id="IPR050109">
    <property type="entry name" value="HTH-type_TetR-like_transc_reg"/>
</dbReference>
<dbReference type="SUPFAM" id="SSF46689">
    <property type="entry name" value="Homeodomain-like"/>
    <property type="match status" value="1"/>
</dbReference>
<dbReference type="PANTHER" id="PTHR30055:SF238">
    <property type="entry name" value="MYCOFACTOCIN BIOSYNTHESIS TRANSCRIPTIONAL REGULATOR MFTR-RELATED"/>
    <property type="match status" value="1"/>
</dbReference>
<dbReference type="Gene3D" id="1.10.357.10">
    <property type="entry name" value="Tetracycline Repressor, domain 2"/>
    <property type="match status" value="1"/>
</dbReference>
<dbReference type="InterPro" id="IPR001647">
    <property type="entry name" value="HTH_TetR"/>
</dbReference>
<reference evidence="8" key="1">
    <citation type="journal article" date="2019" name="Int. J. Syst. Evol. Microbiol.">
        <title>The Global Catalogue of Microorganisms (GCM) 10K type strain sequencing project: providing services to taxonomists for standard genome sequencing and annotation.</title>
        <authorList>
            <consortium name="The Broad Institute Genomics Platform"/>
            <consortium name="The Broad Institute Genome Sequencing Center for Infectious Disease"/>
            <person name="Wu L."/>
            <person name="Ma J."/>
        </authorList>
    </citation>
    <scope>NUCLEOTIDE SEQUENCE [LARGE SCALE GENOMIC DNA]</scope>
    <source>
        <strain evidence="8">CCUG 49560</strain>
    </source>
</reference>
<dbReference type="Proteomes" id="UP001595891">
    <property type="component" value="Unassembled WGS sequence"/>
</dbReference>
<evidence type="ECO:0000256" key="2">
    <source>
        <dbReference type="ARBA" id="ARBA00023125"/>
    </source>
</evidence>
<keyword evidence="3" id="KW-0804">Transcription</keyword>
<accession>A0ABV9EE31</accession>
<evidence type="ECO:0000256" key="5">
    <source>
        <dbReference type="SAM" id="MobiDB-lite"/>
    </source>
</evidence>
<dbReference type="PRINTS" id="PR00455">
    <property type="entry name" value="HTHTETR"/>
</dbReference>
<keyword evidence="1" id="KW-0805">Transcription regulation</keyword>
<evidence type="ECO:0000313" key="8">
    <source>
        <dbReference type="Proteomes" id="UP001595891"/>
    </source>
</evidence>
<dbReference type="PANTHER" id="PTHR30055">
    <property type="entry name" value="HTH-TYPE TRANSCRIPTIONAL REGULATOR RUTR"/>
    <property type="match status" value="1"/>
</dbReference>
<evidence type="ECO:0000256" key="1">
    <source>
        <dbReference type="ARBA" id="ARBA00023015"/>
    </source>
</evidence>
<dbReference type="EMBL" id="JBHSFN010000009">
    <property type="protein sequence ID" value="MFC4587805.1"/>
    <property type="molecule type" value="Genomic_DNA"/>
</dbReference>
<dbReference type="RefSeq" id="WP_262840258.1">
    <property type="nucleotide sequence ID" value="NZ_JANZYP010000001.1"/>
</dbReference>
<feature type="domain" description="HTH tetR-type" evidence="6">
    <location>
        <begin position="16"/>
        <end position="75"/>
    </location>
</feature>